<dbReference type="AlphaFoldDB" id="A0A6J6NR44"/>
<proteinExistence type="predicted"/>
<dbReference type="InterPro" id="IPR027056">
    <property type="entry name" value="Gluconate_2DH_su3"/>
</dbReference>
<dbReference type="EMBL" id="CAEZXP010000001">
    <property type="protein sequence ID" value="CAB4689049.1"/>
    <property type="molecule type" value="Genomic_DNA"/>
</dbReference>
<sequence length="139" mass="14216">MAQVLSEADRSALAVLLDGLIPADAFSVGAVELGVLAFIERELAAGSPDLSQLLELAGAARTLAGGELALASLGEDAVAALLAQLNAEHPAAFELLRRRAIEGAFGDPSHGGNREGAGWQLLGYPGPKGTFTAADQELR</sequence>
<dbReference type="Pfam" id="PF13618">
    <property type="entry name" value="Gluconate_2-dh3"/>
    <property type="match status" value="1"/>
</dbReference>
<accession>A0A6J6NR44</accession>
<gene>
    <name evidence="1" type="ORF">UFOPK2399_00565</name>
</gene>
<organism evidence="1">
    <name type="scientific">freshwater metagenome</name>
    <dbReference type="NCBI Taxonomy" id="449393"/>
    <lineage>
        <taxon>unclassified sequences</taxon>
        <taxon>metagenomes</taxon>
        <taxon>ecological metagenomes</taxon>
    </lineage>
</organism>
<evidence type="ECO:0000313" key="1">
    <source>
        <dbReference type="EMBL" id="CAB4689049.1"/>
    </source>
</evidence>
<protein>
    <submittedName>
        <fullName evidence="1">Unannotated protein</fullName>
    </submittedName>
</protein>
<reference evidence="1" key="1">
    <citation type="submission" date="2020-05" db="EMBL/GenBank/DDBJ databases">
        <authorList>
            <person name="Chiriac C."/>
            <person name="Salcher M."/>
            <person name="Ghai R."/>
            <person name="Kavagutti S V."/>
        </authorList>
    </citation>
    <scope>NUCLEOTIDE SEQUENCE</scope>
</reference>
<name>A0A6J6NR44_9ZZZZ</name>